<sequence>MFQHHLLLIYRNFKKYKSSFLINLFGLSAGLCCALMIYLWVADELGMDRFHANNSRLYQVMENEKTVAGINTVDATSGLLGESLAKEMPEVAMAVTASPTYWLEESRAYTGNNPAIKVAGRFAGKDFLKVFSYPLISGNIDQVLTGVNKIAISEELAEKLFHTTDVVGKEMTWRNAELKNENHVLISGVFKNTPANSSDHFDFLVPLEFLLANSNYQKWGNHGPNTFVVLKEGADPDQFAKKIKNYMVGKGQLYRELLIRPYADGYLYGKYENGVMTGGRIDYVQLFSLIAVFILLIACINFMNLSTAKASRRMKEVGIKKVMGASRKSLILQYMSESVLLTFLALFLALLGVELFMPQFNLITDKHLSLHLNLNLVLTFLGIALFTGLLSGSYPALYLSGFNPAAALKGKLGSTLSELWTRRGLVVFQFTLSVVLIVSVFVIYKQIEFVQTKSPGFKKDNVLYFETEGRVKGNINSFLSEVKKIPGVLNAAGIDRNFLGDLSATVGDFSWEGRNPKETIKFQKGKIGSGLIETLGMKMAAGRSFSDQYGSDSAKIILNEAGIKVTGLKNPVGKIFTLWGKDYQIVGVLKDFNFESLRQEVKPMFFRYEPNELTRVMIKVKAGMEKQTVGDLQQFYKRFNPGFVLDYRFLDQDFQSQYVSENRVAILSRYFSALAIIISCLGLFGLATFTAERRLKEIGIRKVLGASELSIIMILSKDFTRPVIGAIIIALPLSYIMTKYWLNTFAYRIELQVWYFVAAGLLALLISWLTVAVQSIKAANVDPIKCLKAE</sequence>
<feature type="transmembrane region" description="Helical" evidence="6">
    <location>
        <begin position="377"/>
        <end position="399"/>
    </location>
</feature>
<dbReference type="KEGG" id="psty:BFS30_19210"/>
<dbReference type="PANTHER" id="PTHR30572:SF18">
    <property type="entry name" value="ABC-TYPE MACROLIDE FAMILY EXPORT SYSTEM PERMEASE COMPONENT 2"/>
    <property type="match status" value="1"/>
</dbReference>
<dbReference type="Pfam" id="PF12704">
    <property type="entry name" value="MacB_PCD"/>
    <property type="match status" value="1"/>
</dbReference>
<feature type="transmembrane region" description="Helical" evidence="6">
    <location>
        <begin position="283"/>
        <end position="305"/>
    </location>
</feature>
<evidence type="ECO:0000259" key="7">
    <source>
        <dbReference type="Pfam" id="PF02687"/>
    </source>
</evidence>
<feature type="transmembrane region" description="Helical" evidence="6">
    <location>
        <begin position="723"/>
        <end position="742"/>
    </location>
</feature>
<comment type="subcellular location">
    <subcellularLocation>
        <location evidence="1">Cell membrane</location>
        <topology evidence="1">Multi-pass membrane protein</topology>
    </subcellularLocation>
</comment>
<feature type="domain" description="ABC3 transporter permease C-terminal" evidence="7">
    <location>
        <begin position="289"/>
        <end position="404"/>
    </location>
</feature>
<keyword evidence="10" id="KW-1185">Reference proteome</keyword>
<evidence type="ECO:0000259" key="8">
    <source>
        <dbReference type="Pfam" id="PF12704"/>
    </source>
</evidence>
<evidence type="ECO:0000256" key="5">
    <source>
        <dbReference type="ARBA" id="ARBA00023136"/>
    </source>
</evidence>
<keyword evidence="4 6" id="KW-1133">Transmembrane helix</keyword>
<gene>
    <name evidence="9" type="ORF">BFS30_19210</name>
</gene>
<keyword evidence="5 6" id="KW-0472">Membrane</keyword>
<reference evidence="9 10" key="1">
    <citation type="submission" date="2016-08" db="EMBL/GenBank/DDBJ databases">
        <authorList>
            <person name="Seilhamer J.J."/>
        </authorList>
    </citation>
    <scope>NUCLEOTIDE SEQUENCE [LARGE SCALE GENOMIC DNA]</scope>
    <source>
        <strain evidence="9 10">DX4</strain>
    </source>
</reference>
<feature type="domain" description="MacB-like periplasmic core" evidence="8">
    <location>
        <begin position="21"/>
        <end position="245"/>
    </location>
</feature>
<keyword evidence="2" id="KW-1003">Cell membrane</keyword>
<dbReference type="InterPro" id="IPR003838">
    <property type="entry name" value="ABC3_permease_C"/>
</dbReference>
<dbReference type="OrthoDB" id="1451596at2"/>
<keyword evidence="3 6" id="KW-0812">Transmembrane</keyword>
<evidence type="ECO:0000313" key="9">
    <source>
        <dbReference type="EMBL" id="AOM80883.1"/>
    </source>
</evidence>
<feature type="transmembrane region" description="Helical" evidence="6">
    <location>
        <begin position="420"/>
        <end position="444"/>
    </location>
</feature>
<organism evidence="9 10">
    <name type="scientific">Pedobacter steynii</name>
    <dbReference type="NCBI Taxonomy" id="430522"/>
    <lineage>
        <taxon>Bacteria</taxon>
        <taxon>Pseudomonadati</taxon>
        <taxon>Bacteroidota</taxon>
        <taxon>Sphingobacteriia</taxon>
        <taxon>Sphingobacteriales</taxon>
        <taxon>Sphingobacteriaceae</taxon>
        <taxon>Pedobacter</taxon>
    </lineage>
</organism>
<evidence type="ECO:0000256" key="6">
    <source>
        <dbReference type="SAM" id="Phobius"/>
    </source>
</evidence>
<dbReference type="EMBL" id="CP017141">
    <property type="protein sequence ID" value="AOM80883.1"/>
    <property type="molecule type" value="Genomic_DNA"/>
</dbReference>
<proteinExistence type="predicted"/>
<evidence type="ECO:0000256" key="3">
    <source>
        <dbReference type="ARBA" id="ARBA00022692"/>
    </source>
</evidence>
<name>A0A1D7QQD7_9SPHI</name>
<protein>
    <submittedName>
        <fullName evidence="9">Transporter permease</fullName>
    </submittedName>
</protein>
<dbReference type="Proteomes" id="UP000094313">
    <property type="component" value="Chromosome"/>
</dbReference>
<dbReference type="AlphaFoldDB" id="A0A1D7QQD7"/>
<dbReference type="InterPro" id="IPR050250">
    <property type="entry name" value="Macrolide_Exporter_MacB"/>
</dbReference>
<evidence type="ECO:0000256" key="2">
    <source>
        <dbReference type="ARBA" id="ARBA00022475"/>
    </source>
</evidence>
<feature type="transmembrane region" description="Helical" evidence="6">
    <location>
        <begin position="20"/>
        <end position="41"/>
    </location>
</feature>
<dbReference type="GO" id="GO:0005886">
    <property type="term" value="C:plasma membrane"/>
    <property type="evidence" value="ECO:0007669"/>
    <property type="project" value="UniProtKB-SubCell"/>
</dbReference>
<dbReference type="InterPro" id="IPR025857">
    <property type="entry name" value="MacB_PCD"/>
</dbReference>
<feature type="transmembrane region" description="Helical" evidence="6">
    <location>
        <begin position="338"/>
        <end position="357"/>
    </location>
</feature>
<dbReference type="GO" id="GO:0022857">
    <property type="term" value="F:transmembrane transporter activity"/>
    <property type="evidence" value="ECO:0007669"/>
    <property type="project" value="TreeGrafter"/>
</dbReference>
<evidence type="ECO:0000313" key="10">
    <source>
        <dbReference type="Proteomes" id="UP000094313"/>
    </source>
</evidence>
<feature type="transmembrane region" description="Helical" evidence="6">
    <location>
        <begin position="754"/>
        <end position="773"/>
    </location>
</feature>
<feature type="transmembrane region" description="Helical" evidence="6">
    <location>
        <begin position="670"/>
        <end position="691"/>
    </location>
</feature>
<dbReference type="PANTHER" id="PTHR30572">
    <property type="entry name" value="MEMBRANE COMPONENT OF TRANSPORTER-RELATED"/>
    <property type="match status" value="1"/>
</dbReference>
<dbReference type="Pfam" id="PF02687">
    <property type="entry name" value="FtsX"/>
    <property type="match status" value="2"/>
</dbReference>
<evidence type="ECO:0000256" key="4">
    <source>
        <dbReference type="ARBA" id="ARBA00022989"/>
    </source>
</evidence>
<dbReference type="RefSeq" id="WP_069382537.1">
    <property type="nucleotide sequence ID" value="NZ_CP017141.1"/>
</dbReference>
<evidence type="ECO:0000256" key="1">
    <source>
        <dbReference type="ARBA" id="ARBA00004651"/>
    </source>
</evidence>
<accession>A0A1D7QQD7</accession>
<feature type="domain" description="ABC3 transporter permease C-terminal" evidence="7">
    <location>
        <begin position="671"/>
        <end position="783"/>
    </location>
</feature>